<proteinExistence type="predicted"/>
<gene>
    <name evidence="1" type="ORF">BECKDK2373C_GA0170839_10146</name>
</gene>
<sequence length="110" mass="12072">MVTPSVGSVVLVPFPFSDLSTSKLRPALLVASSGRDDWVCAQITSNPYSDPSTIEICEADFEIGSLNRISYIRPGKLFTAHHVLFRRIVGKLTKPKLNEARTAIITLLQS</sequence>
<dbReference type="InterPro" id="IPR003477">
    <property type="entry name" value="PemK-like"/>
</dbReference>
<name>A0A450S3B3_9GAMM</name>
<protein>
    <submittedName>
        <fullName evidence="1">mRNA interferase MazF</fullName>
    </submittedName>
</protein>
<accession>A0A450S3B3</accession>
<dbReference type="Gene3D" id="2.30.30.110">
    <property type="match status" value="1"/>
</dbReference>
<dbReference type="Pfam" id="PF02452">
    <property type="entry name" value="PemK_toxin"/>
    <property type="match status" value="1"/>
</dbReference>
<reference evidence="1" key="1">
    <citation type="submission" date="2019-02" db="EMBL/GenBank/DDBJ databases">
        <authorList>
            <person name="Gruber-Vodicka R. H."/>
            <person name="Seah K. B. B."/>
        </authorList>
    </citation>
    <scope>NUCLEOTIDE SEQUENCE</scope>
    <source>
        <strain evidence="1">BECK_DK161</strain>
    </source>
</reference>
<dbReference type="InterPro" id="IPR011067">
    <property type="entry name" value="Plasmid_toxin/cell-grow_inhib"/>
</dbReference>
<organism evidence="1">
    <name type="scientific">Candidatus Kentrum sp. DK</name>
    <dbReference type="NCBI Taxonomy" id="2126562"/>
    <lineage>
        <taxon>Bacteria</taxon>
        <taxon>Pseudomonadati</taxon>
        <taxon>Pseudomonadota</taxon>
        <taxon>Gammaproteobacteria</taxon>
        <taxon>Candidatus Kentrum</taxon>
    </lineage>
</organism>
<evidence type="ECO:0000313" key="1">
    <source>
        <dbReference type="EMBL" id="VFJ46124.1"/>
    </source>
</evidence>
<dbReference type="EMBL" id="CAADEY010000014">
    <property type="protein sequence ID" value="VFJ46124.1"/>
    <property type="molecule type" value="Genomic_DNA"/>
</dbReference>
<dbReference type="SUPFAM" id="SSF50118">
    <property type="entry name" value="Cell growth inhibitor/plasmid maintenance toxic component"/>
    <property type="match status" value="1"/>
</dbReference>
<dbReference type="AlphaFoldDB" id="A0A450S3B3"/>
<dbReference type="GO" id="GO:0003677">
    <property type="term" value="F:DNA binding"/>
    <property type="evidence" value="ECO:0007669"/>
    <property type="project" value="InterPro"/>
</dbReference>